<keyword evidence="7" id="KW-0963">Cytoplasm</keyword>
<dbReference type="GO" id="GO:0003676">
    <property type="term" value="F:nucleic acid binding"/>
    <property type="evidence" value="ECO:0007669"/>
    <property type="project" value="InterPro"/>
</dbReference>
<dbReference type="GO" id="GO:0005737">
    <property type="term" value="C:cytoplasm"/>
    <property type="evidence" value="ECO:0007669"/>
    <property type="project" value="UniProtKB-SubCell"/>
</dbReference>
<feature type="binding site" evidence="7">
    <location>
        <begin position="536"/>
        <end position="539"/>
    </location>
    <ligand>
        <name>ATP</name>
        <dbReference type="ChEBI" id="CHEBI:30616"/>
    </ligand>
</feature>
<feature type="binding site" evidence="7">
    <location>
        <position position="223"/>
    </location>
    <ligand>
        <name>L-aspartate</name>
        <dbReference type="ChEBI" id="CHEBI:29991"/>
    </ligand>
</feature>
<dbReference type="InterPro" id="IPR045864">
    <property type="entry name" value="aa-tRNA-synth_II/BPL/LPL"/>
</dbReference>
<comment type="subcellular location">
    <subcellularLocation>
        <location evidence="7">Cytoplasm</location>
    </subcellularLocation>
</comment>
<keyword evidence="4 7" id="KW-0067">ATP-binding</keyword>
<dbReference type="GO" id="GO:0004815">
    <property type="term" value="F:aspartate-tRNA ligase activity"/>
    <property type="evidence" value="ECO:0007669"/>
    <property type="project" value="UniProtKB-UniRule"/>
</dbReference>
<dbReference type="AlphaFoldDB" id="A0A841R5L4"/>
<dbReference type="InterPro" id="IPR047090">
    <property type="entry name" value="AspRS_core"/>
</dbReference>
<dbReference type="InterPro" id="IPR047089">
    <property type="entry name" value="Asp-tRNA-ligase_1_N"/>
</dbReference>
<dbReference type="NCBIfam" id="NF001750">
    <property type="entry name" value="PRK00476.1"/>
    <property type="match status" value="1"/>
</dbReference>
<keyword evidence="6 7" id="KW-0030">Aminoacyl-tRNA synthetase</keyword>
<gene>
    <name evidence="7" type="primary">aspS</name>
    <name evidence="9" type="ORF">HNR50_002137</name>
</gene>
<keyword evidence="5 7" id="KW-0648">Protein biosynthesis</keyword>
<evidence type="ECO:0000256" key="7">
    <source>
        <dbReference type="HAMAP-Rule" id="MF_00044"/>
    </source>
</evidence>
<dbReference type="Gene3D" id="3.30.1360.30">
    <property type="entry name" value="GAD-like domain"/>
    <property type="match status" value="1"/>
</dbReference>
<dbReference type="SUPFAM" id="SSF50249">
    <property type="entry name" value="Nucleic acid-binding proteins"/>
    <property type="match status" value="1"/>
</dbReference>
<feature type="binding site" evidence="7">
    <location>
        <position position="232"/>
    </location>
    <ligand>
        <name>ATP</name>
        <dbReference type="ChEBI" id="CHEBI:30616"/>
    </ligand>
</feature>
<dbReference type="InterPro" id="IPR004115">
    <property type="entry name" value="GAD-like_sf"/>
</dbReference>
<evidence type="ECO:0000256" key="2">
    <source>
        <dbReference type="ARBA" id="ARBA00022598"/>
    </source>
</evidence>
<evidence type="ECO:0000313" key="10">
    <source>
        <dbReference type="Proteomes" id="UP000587760"/>
    </source>
</evidence>
<dbReference type="Gene3D" id="3.30.930.10">
    <property type="entry name" value="Bira Bifunctional Protein, Domain 2"/>
    <property type="match status" value="1"/>
</dbReference>
<evidence type="ECO:0000313" key="9">
    <source>
        <dbReference type="EMBL" id="MBB6480474.1"/>
    </source>
</evidence>
<feature type="binding site" evidence="7">
    <location>
        <begin position="223"/>
        <end position="225"/>
    </location>
    <ligand>
        <name>ATP</name>
        <dbReference type="ChEBI" id="CHEBI:30616"/>
    </ligand>
</feature>
<feature type="region of interest" description="Aspartate" evidence="7">
    <location>
        <begin position="201"/>
        <end position="204"/>
    </location>
</feature>
<feature type="site" description="Important for tRNA non-discrimination" evidence="7">
    <location>
        <position position="85"/>
    </location>
</feature>
<dbReference type="Proteomes" id="UP000587760">
    <property type="component" value="Unassembled WGS sequence"/>
</dbReference>
<dbReference type="PANTHER" id="PTHR22594">
    <property type="entry name" value="ASPARTYL/LYSYL-TRNA SYNTHETASE"/>
    <property type="match status" value="1"/>
</dbReference>
<dbReference type="Pfam" id="PF01336">
    <property type="entry name" value="tRNA_anti-codon"/>
    <property type="match status" value="1"/>
</dbReference>
<keyword evidence="10" id="KW-1185">Reference proteome</keyword>
<dbReference type="NCBIfam" id="TIGR00459">
    <property type="entry name" value="aspS_bact"/>
    <property type="match status" value="1"/>
</dbReference>
<evidence type="ECO:0000256" key="6">
    <source>
        <dbReference type="ARBA" id="ARBA00023146"/>
    </source>
</evidence>
<evidence type="ECO:0000256" key="3">
    <source>
        <dbReference type="ARBA" id="ARBA00022741"/>
    </source>
</evidence>
<dbReference type="InterPro" id="IPR004524">
    <property type="entry name" value="Asp-tRNA-ligase_1"/>
</dbReference>
<dbReference type="EC" id="6.1.1.23" evidence="7"/>
<feature type="site" description="Important for tRNA non-discrimination" evidence="7">
    <location>
        <position position="33"/>
    </location>
</feature>
<dbReference type="InterPro" id="IPR004365">
    <property type="entry name" value="NA-bd_OB_tRNA"/>
</dbReference>
<dbReference type="HAMAP" id="MF_00044">
    <property type="entry name" value="Asp_tRNA_synth_type1"/>
    <property type="match status" value="1"/>
</dbReference>
<protein>
    <recommendedName>
        <fullName evidence="7">Aspartate--tRNA(Asp/Asn) ligase</fullName>
        <ecNumber evidence="7">6.1.1.23</ecNumber>
    </recommendedName>
    <alternativeName>
        <fullName evidence="7">Aspartyl-tRNA synthetase</fullName>
        <shortName evidence="7">AspRS</shortName>
    </alternativeName>
    <alternativeName>
        <fullName evidence="7">Non-discriminating aspartyl-tRNA synthetase</fullName>
        <shortName evidence="7">ND-AspRS</shortName>
    </alternativeName>
</protein>
<dbReference type="EMBL" id="JACHGJ010000003">
    <property type="protein sequence ID" value="MBB6480474.1"/>
    <property type="molecule type" value="Genomic_DNA"/>
</dbReference>
<dbReference type="CDD" id="cd00777">
    <property type="entry name" value="AspRS_core"/>
    <property type="match status" value="1"/>
</dbReference>
<dbReference type="CDD" id="cd04317">
    <property type="entry name" value="EcAspRS_like_N"/>
    <property type="match status" value="1"/>
</dbReference>
<evidence type="ECO:0000256" key="1">
    <source>
        <dbReference type="ARBA" id="ARBA00006303"/>
    </source>
</evidence>
<dbReference type="GO" id="GO:0050560">
    <property type="term" value="F:aspartate-tRNA(Asn) ligase activity"/>
    <property type="evidence" value="ECO:0007669"/>
    <property type="project" value="UniProtKB-EC"/>
</dbReference>
<evidence type="ECO:0000256" key="4">
    <source>
        <dbReference type="ARBA" id="ARBA00022840"/>
    </source>
</evidence>
<dbReference type="Gene3D" id="2.40.50.140">
    <property type="entry name" value="Nucleic acid-binding proteins"/>
    <property type="match status" value="1"/>
</dbReference>
<evidence type="ECO:0000259" key="8">
    <source>
        <dbReference type="PROSITE" id="PS50862"/>
    </source>
</evidence>
<dbReference type="InterPro" id="IPR002312">
    <property type="entry name" value="Asp/Asn-tRNA-synth_IIb"/>
</dbReference>
<comment type="similarity">
    <text evidence="1 7">Belongs to the class-II aminoacyl-tRNA synthetase family. Type 1 subfamily.</text>
</comment>
<dbReference type="InterPro" id="IPR029351">
    <property type="entry name" value="GAD_dom"/>
</dbReference>
<comment type="subunit">
    <text evidence="7">Homodimer.</text>
</comment>
<dbReference type="SUPFAM" id="SSF55681">
    <property type="entry name" value="Class II aaRS and biotin synthetases"/>
    <property type="match status" value="1"/>
</dbReference>
<comment type="catalytic activity">
    <reaction evidence="7">
        <text>tRNA(Asx) + L-aspartate + ATP = L-aspartyl-tRNA(Asx) + AMP + diphosphate</text>
        <dbReference type="Rhea" id="RHEA:18349"/>
        <dbReference type="Rhea" id="RHEA-COMP:9710"/>
        <dbReference type="Rhea" id="RHEA-COMP:9711"/>
        <dbReference type="ChEBI" id="CHEBI:29991"/>
        <dbReference type="ChEBI" id="CHEBI:30616"/>
        <dbReference type="ChEBI" id="CHEBI:33019"/>
        <dbReference type="ChEBI" id="CHEBI:78442"/>
        <dbReference type="ChEBI" id="CHEBI:78516"/>
        <dbReference type="ChEBI" id="CHEBI:456215"/>
        <dbReference type="EC" id="6.1.1.23"/>
    </reaction>
</comment>
<dbReference type="SUPFAM" id="SSF55261">
    <property type="entry name" value="GAD domain-like"/>
    <property type="match status" value="1"/>
</dbReference>
<dbReference type="Pfam" id="PF00152">
    <property type="entry name" value="tRNA-synt_2"/>
    <property type="match status" value="1"/>
</dbReference>
<dbReference type="PRINTS" id="PR01042">
    <property type="entry name" value="TRNASYNTHASP"/>
</dbReference>
<evidence type="ECO:0000256" key="5">
    <source>
        <dbReference type="ARBA" id="ARBA00022917"/>
    </source>
</evidence>
<feature type="binding site" evidence="7">
    <location>
        <position position="484"/>
    </location>
    <ligand>
        <name>ATP</name>
        <dbReference type="ChEBI" id="CHEBI:30616"/>
    </ligand>
</feature>
<keyword evidence="2 7" id="KW-0436">Ligase</keyword>
<name>A0A841R5L4_9SPIO</name>
<dbReference type="PROSITE" id="PS50862">
    <property type="entry name" value="AA_TRNA_LIGASE_II"/>
    <property type="match status" value="1"/>
</dbReference>
<feature type="domain" description="Aminoacyl-transfer RNA synthetases class-II family profile" evidence="8">
    <location>
        <begin position="147"/>
        <end position="557"/>
    </location>
</feature>
<comment type="caution">
    <text evidence="9">The sequence shown here is derived from an EMBL/GenBank/DDBJ whole genome shotgun (WGS) entry which is preliminary data.</text>
</comment>
<accession>A0A841R5L4</accession>
<proteinExistence type="inferred from homology"/>
<dbReference type="PANTHER" id="PTHR22594:SF5">
    <property type="entry name" value="ASPARTATE--TRNA LIGASE, MITOCHONDRIAL"/>
    <property type="match status" value="1"/>
</dbReference>
<dbReference type="InterPro" id="IPR004364">
    <property type="entry name" value="Aa-tRNA-synt_II"/>
</dbReference>
<reference evidence="9 10" key="1">
    <citation type="submission" date="2020-08" db="EMBL/GenBank/DDBJ databases">
        <title>Genomic Encyclopedia of Type Strains, Phase IV (KMG-IV): sequencing the most valuable type-strain genomes for metagenomic binning, comparative biology and taxonomic classification.</title>
        <authorList>
            <person name="Goeker M."/>
        </authorList>
    </citation>
    <scope>NUCLEOTIDE SEQUENCE [LARGE SCALE GENOMIC DNA]</scope>
    <source>
        <strain evidence="9 10">DSM 2461</strain>
    </source>
</reference>
<dbReference type="InterPro" id="IPR012340">
    <property type="entry name" value="NA-bd_OB-fold"/>
</dbReference>
<dbReference type="GO" id="GO:0005524">
    <property type="term" value="F:ATP binding"/>
    <property type="evidence" value="ECO:0007669"/>
    <property type="project" value="UniProtKB-UniRule"/>
</dbReference>
<dbReference type="InterPro" id="IPR006195">
    <property type="entry name" value="aa-tRNA-synth_II"/>
</dbReference>
<dbReference type="RefSeq" id="WP_184746734.1">
    <property type="nucleotide sequence ID" value="NZ_JACHGJ010000003.1"/>
</dbReference>
<dbReference type="Pfam" id="PF02938">
    <property type="entry name" value="GAD"/>
    <property type="match status" value="1"/>
</dbReference>
<feature type="binding site" evidence="7">
    <location>
        <position position="177"/>
    </location>
    <ligand>
        <name>L-aspartate</name>
        <dbReference type="ChEBI" id="CHEBI:29991"/>
    </ligand>
</feature>
<keyword evidence="3 7" id="KW-0547">Nucleotide-binding</keyword>
<feature type="binding site" evidence="7">
    <location>
        <position position="450"/>
    </location>
    <ligand>
        <name>L-aspartate</name>
        <dbReference type="ChEBI" id="CHEBI:29991"/>
    </ligand>
</feature>
<dbReference type="GO" id="GO:0006422">
    <property type="term" value="P:aspartyl-tRNA aminoacylation"/>
    <property type="evidence" value="ECO:0007669"/>
    <property type="project" value="UniProtKB-UniRule"/>
</dbReference>
<sequence length="591" mass="66969">MKLKRTHNCGELTNNNNGETVRLSGWVENYRDHGGVAFIDLNDRWGTTQIVFHPDIAGEHHKIAHTLRSQDVISIEGKVSARPEGMANARLGTGEIEVYISDFELLNKSKTPPFEINHSGETNQEVLLKHRYLDLRSRKMQKNLIFRSELTNKIRNYFNDQQFVEIETPILTRATPEGARDYLVPSRTNPGKFFALPQSPQLFKQALMVSGYDRYFQIARCFRDEDLRADRQPEFTQVDIEMSFVDQEDVMSVTEGLMAGLMKDMFSKDLTLPLPRITYDQSMLEYGCDAPDLRFGLKIKDLSDVFVNTGFSVFKNAVKNGGAVRSINLKGAAEKLSRKDLDDMTPFAARFKAKGVAWIKMTAEGPQSPIVKFFSEEESAELYKRMEAETGDVLIFLADKEEVVCQSLAALRLDLGKKLGLIDENELNFTWVVDFPMFGKDHKARPTSLHHPFTAPKTEDLDRMEDDVFDVKTNAYDLVLNGCELGGGSIRIHRKDVQERVFRILGIDEEEARDKFGFLLDSLDYGAPPHGGLALGLDRMAMLFLKTPSLRDVIAFPKTQKATCMMTEAPGNVEEEQMEELFIASTVEDEE</sequence>
<organism evidence="9 10">
    <name type="scientific">Spirochaeta isovalerica</name>
    <dbReference type="NCBI Taxonomy" id="150"/>
    <lineage>
        <taxon>Bacteria</taxon>
        <taxon>Pseudomonadati</taxon>
        <taxon>Spirochaetota</taxon>
        <taxon>Spirochaetia</taxon>
        <taxon>Spirochaetales</taxon>
        <taxon>Spirochaetaceae</taxon>
        <taxon>Spirochaeta</taxon>
    </lineage>
</organism>
<feature type="binding site" evidence="7">
    <location>
        <position position="491"/>
    </location>
    <ligand>
        <name>L-aspartate</name>
        <dbReference type="ChEBI" id="CHEBI:29991"/>
    </ligand>
</feature>
<comment type="function">
    <text evidence="7">Aspartyl-tRNA synthetase with relaxed tRNA specificity since it is able to aspartylate not only its cognate tRNA(Asp) but also tRNA(Asn). Reaction proceeds in two steps: L-aspartate is first activated by ATP to form Asp-AMP and then transferred to the acceptor end of tRNA(Asp/Asn).</text>
</comment>